<dbReference type="InterPro" id="IPR050239">
    <property type="entry name" value="Sigma-70_RNA_pol_init_factors"/>
</dbReference>
<organism evidence="2 3">
    <name type="scientific">Faecalibacillus intestinalis</name>
    <dbReference type="NCBI Taxonomy" id="1982626"/>
    <lineage>
        <taxon>Bacteria</taxon>
        <taxon>Bacillati</taxon>
        <taxon>Bacillota</taxon>
        <taxon>Erysipelotrichia</taxon>
        <taxon>Erysipelotrichales</taxon>
        <taxon>Coprobacillaceae</taxon>
        <taxon>Faecalibacillus</taxon>
    </lineage>
</organism>
<dbReference type="Pfam" id="PF04545">
    <property type="entry name" value="Sigma70_r4"/>
    <property type="match status" value="1"/>
</dbReference>
<dbReference type="PANTHER" id="PTHR30603:SF47">
    <property type="entry name" value="RNA POLYMERASE SIGMA FACTOR SIGD, CHLOROPLASTIC"/>
    <property type="match status" value="1"/>
</dbReference>
<dbReference type="AlphaFoldDB" id="A0AAW4VKD1"/>
<feature type="domain" description="RNA polymerase sigma-70 region 4" evidence="1">
    <location>
        <begin position="47"/>
        <end position="98"/>
    </location>
</feature>
<dbReference type="Gene3D" id="1.10.10.10">
    <property type="entry name" value="Winged helix-like DNA-binding domain superfamily/Winged helix DNA-binding domain"/>
    <property type="match status" value="1"/>
</dbReference>
<dbReference type="PRINTS" id="PR00046">
    <property type="entry name" value="SIGMA70FCT"/>
</dbReference>
<accession>A0AAW4VKD1</accession>
<dbReference type="GO" id="GO:0006352">
    <property type="term" value="P:DNA-templated transcription initiation"/>
    <property type="evidence" value="ECO:0007669"/>
    <property type="project" value="InterPro"/>
</dbReference>
<evidence type="ECO:0000313" key="2">
    <source>
        <dbReference type="EMBL" id="MCB8561944.1"/>
    </source>
</evidence>
<comment type="caution">
    <text evidence="2">The sequence shown here is derived from an EMBL/GenBank/DDBJ whole genome shotgun (WGS) entry which is preliminary data.</text>
</comment>
<sequence>MLNTKEDIIFSNYVSFTLEVSNKTVHGIINQLIYNNQFKQDIDKSMNLLSERTQKILRLRYGLDDGVKRTRAQIGEVFNVKGDRIRTLEEAGIRYIRKSNRIKYIEKYTTVYKNVENNLYEELLIRNLENYLFDADEGMLNKFLNNIGVEIIVKKVSSSM</sequence>
<dbReference type="EMBL" id="JAJDKQ010000014">
    <property type="protein sequence ID" value="MCB8561944.1"/>
    <property type="molecule type" value="Genomic_DNA"/>
</dbReference>
<dbReference type="RefSeq" id="WP_227408513.1">
    <property type="nucleotide sequence ID" value="NZ_JAJDKQ010000014.1"/>
</dbReference>
<dbReference type="InterPro" id="IPR007630">
    <property type="entry name" value="RNA_pol_sigma70_r4"/>
</dbReference>
<evidence type="ECO:0000259" key="1">
    <source>
        <dbReference type="Pfam" id="PF04545"/>
    </source>
</evidence>
<reference evidence="2" key="1">
    <citation type="submission" date="2021-10" db="EMBL/GenBank/DDBJ databases">
        <title>Collection of gut derived symbiotic bacterial strains cultured from healthy donors.</title>
        <authorList>
            <person name="Lin H."/>
            <person name="Littmann E."/>
            <person name="Kohout C."/>
            <person name="Pamer E.G."/>
        </authorList>
    </citation>
    <scope>NUCLEOTIDE SEQUENCE</scope>
    <source>
        <strain evidence="2">DFI.5.2</strain>
    </source>
</reference>
<evidence type="ECO:0000313" key="3">
    <source>
        <dbReference type="Proteomes" id="UP001197827"/>
    </source>
</evidence>
<protein>
    <recommendedName>
        <fullName evidence="1">RNA polymerase sigma-70 region 4 domain-containing protein</fullName>
    </recommendedName>
</protein>
<dbReference type="PANTHER" id="PTHR30603">
    <property type="entry name" value="RNA POLYMERASE SIGMA FACTOR RPO"/>
    <property type="match status" value="1"/>
</dbReference>
<dbReference type="SUPFAM" id="SSF88659">
    <property type="entry name" value="Sigma3 and sigma4 domains of RNA polymerase sigma factors"/>
    <property type="match status" value="1"/>
</dbReference>
<dbReference type="GO" id="GO:0003700">
    <property type="term" value="F:DNA-binding transcription factor activity"/>
    <property type="evidence" value="ECO:0007669"/>
    <property type="project" value="InterPro"/>
</dbReference>
<gene>
    <name evidence="2" type="ORF">LJD74_07995</name>
</gene>
<dbReference type="InterPro" id="IPR036388">
    <property type="entry name" value="WH-like_DNA-bd_sf"/>
</dbReference>
<proteinExistence type="predicted"/>
<dbReference type="InterPro" id="IPR000943">
    <property type="entry name" value="RNA_pol_sigma70"/>
</dbReference>
<dbReference type="InterPro" id="IPR013324">
    <property type="entry name" value="RNA_pol_sigma_r3/r4-like"/>
</dbReference>
<name>A0AAW4VKD1_9FIRM</name>
<dbReference type="Proteomes" id="UP001197827">
    <property type="component" value="Unassembled WGS sequence"/>
</dbReference>